<keyword evidence="2" id="KW-1185">Reference proteome</keyword>
<gene>
    <name evidence="1" type="ORF">LOK49_LG12G00449</name>
</gene>
<dbReference type="EMBL" id="CM045770">
    <property type="protein sequence ID" value="KAI7991190.1"/>
    <property type="molecule type" value="Genomic_DNA"/>
</dbReference>
<accession>A0ACC0FR15</accession>
<sequence>MRVYLSSAPYVGFGAPSSMYMGVPPYGSSLFNGSSMSPYDDPFSGVLILTTMAGKNLQYSGDLPCINVGKPKRPTYFPLELCSLVSLQRYTKALSTFQRSSLVEKSRKKPQERMRVLSDLKVGNGEDFFPRNGRWNFNNKKLVDPTKIDRWAVLNFSTRCDIRGLVRDLIKCGDMKGILCPVIYSSLTQGAFIGVLCDNREKEA</sequence>
<name>A0ACC0FR15_9ERIC</name>
<dbReference type="Proteomes" id="UP001060215">
    <property type="component" value="Chromosome 13"/>
</dbReference>
<protein>
    <submittedName>
        <fullName evidence="1">Protein argonaute 4A</fullName>
    </submittedName>
</protein>
<evidence type="ECO:0000313" key="2">
    <source>
        <dbReference type="Proteomes" id="UP001060215"/>
    </source>
</evidence>
<evidence type="ECO:0000313" key="1">
    <source>
        <dbReference type="EMBL" id="KAI7991190.1"/>
    </source>
</evidence>
<organism evidence="1 2">
    <name type="scientific">Camellia lanceoleosa</name>
    <dbReference type="NCBI Taxonomy" id="1840588"/>
    <lineage>
        <taxon>Eukaryota</taxon>
        <taxon>Viridiplantae</taxon>
        <taxon>Streptophyta</taxon>
        <taxon>Embryophyta</taxon>
        <taxon>Tracheophyta</taxon>
        <taxon>Spermatophyta</taxon>
        <taxon>Magnoliopsida</taxon>
        <taxon>eudicotyledons</taxon>
        <taxon>Gunneridae</taxon>
        <taxon>Pentapetalae</taxon>
        <taxon>asterids</taxon>
        <taxon>Ericales</taxon>
        <taxon>Theaceae</taxon>
        <taxon>Camellia</taxon>
    </lineage>
</organism>
<proteinExistence type="predicted"/>
<comment type="caution">
    <text evidence="1">The sequence shown here is derived from an EMBL/GenBank/DDBJ whole genome shotgun (WGS) entry which is preliminary data.</text>
</comment>
<reference evidence="1 2" key="1">
    <citation type="journal article" date="2022" name="Plant J.">
        <title>Chromosome-level genome of Camellia lanceoleosa provides a valuable resource for understanding genome evolution and self-incompatibility.</title>
        <authorList>
            <person name="Gong W."/>
            <person name="Xiao S."/>
            <person name="Wang L."/>
            <person name="Liao Z."/>
            <person name="Chang Y."/>
            <person name="Mo W."/>
            <person name="Hu G."/>
            <person name="Li W."/>
            <person name="Zhao G."/>
            <person name="Zhu H."/>
            <person name="Hu X."/>
            <person name="Ji K."/>
            <person name="Xiang X."/>
            <person name="Song Q."/>
            <person name="Yuan D."/>
            <person name="Jin S."/>
            <person name="Zhang L."/>
        </authorList>
    </citation>
    <scope>NUCLEOTIDE SEQUENCE [LARGE SCALE GENOMIC DNA]</scope>
    <source>
        <strain evidence="1">SQ_2022a</strain>
    </source>
</reference>